<dbReference type="OrthoDB" id="535509at2759"/>
<organism evidence="3 4">
    <name type="scientific">Bambusicola thoracicus</name>
    <name type="common">Chinese bamboo-partridge</name>
    <name type="synonym">Perdix thoracica</name>
    <dbReference type="NCBI Taxonomy" id="9083"/>
    <lineage>
        <taxon>Eukaryota</taxon>
        <taxon>Metazoa</taxon>
        <taxon>Chordata</taxon>
        <taxon>Craniata</taxon>
        <taxon>Vertebrata</taxon>
        <taxon>Euteleostomi</taxon>
        <taxon>Archelosauria</taxon>
        <taxon>Archosauria</taxon>
        <taxon>Dinosauria</taxon>
        <taxon>Saurischia</taxon>
        <taxon>Theropoda</taxon>
        <taxon>Coelurosauria</taxon>
        <taxon>Aves</taxon>
        <taxon>Neognathae</taxon>
        <taxon>Galloanserae</taxon>
        <taxon>Galliformes</taxon>
        <taxon>Phasianidae</taxon>
        <taxon>Perdicinae</taxon>
        <taxon>Bambusicola</taxon>
    </lineage>
</organism>
<dbReference type="CDD" id="cd08777">
    <property type="entry name" value="Death_RIP1"/>
    <property type="match status" value="1"/>
</dbReference>
<gene>
    <name evidence="3" type="ORF">CIB84_009086</name>
</gene>
<dbReference type="Proteomes" id="UP000237246">
    <property type="component" value="Unassembled WGS sequence"/>
</dbReference>
<feature type="region of interest" description="Disordered" evidence="1">
    <location>
        <begin position="181"/>
        <end position="211"/>
    </location>
</feature>
<dbReference type="InterPro" id="IPR011029">
    <property type="entry name" value="DEATH-like_dom_sf"/>
</dbReference>
<dbReference type="Pfam" id="PF12721">
    <property type="entry name" value="RHIM"/>
    <property type="match status" value="1"/>
</dbReference>
<protein>
    <recommendedName>
        <fullName evidence="2">Death domain-containing protein</fullName>
    </recommendedName>
</protein>
<dbReference type="Pfam" id="PF00531">
    <property type="entry name" value="Death"/>
    <property type="match status" value="1"/>
</dbReference>
<dbReference type="EMBL" id="PPHD01025153">
    <property type="protein sequence ID" value="POI27164.1"/>
    <property type="molecule type" value="Genomic_DNA"/>
</dbReference>
<feature type="domain" description="Death" evidence="2">
    <location>
        <begin position="270"/>
        <end position="356"/>
    </location>
</feature>
<evidence type="ECO:0000313" key="4">
    <source>
        <dbReference type="Proteomes" id="UP000237246"/>
    </source>
</evidence>
<dbReference type="InterPro" id="IPR025735">
    <property type="entry name" value="RHIM"/>
</dbReference>
<reference evidence="3 4" key="1">
    <citation type="submission" date="2018-01" db="EMBL/GenBank/DDBJ databases">
        <title>Comparison of the Chinese Bamboo Partridge and Red Junglefowl genome sequences highlights the importance of demography in genome evolution.</title>
        <authorList>
            <person name="Tiley G.P."/>
            <person name="Kimball R.T."/>
            <person name="Braun E.L."/>
            <person name="Burleigh J.G."/>
        </authorList>
    </citation>
    <scope>NUCLEOTIDE SEQUENCE [LARGE SCALE GENOMIC DNA]</scope>
    <source>
        <strain evidence="3">RTK389</strain>
        <tissue evidence="3">Blood</tissue>
    </source>
</reference>
<evidence type="ECO:0000313" key="3">
    <source>
        <dbReference type="EMBL" id="POI27164.1"/>
    </source>
</evidence>
<proteinExistence type="predicted"/>
<evidence type="ECO:0000256" key="1">
    <source>
        <dbReference type="SAM" id="MobiDB-lite"/>
    </source>
</evidence>
<dbReference type="InterPro" id="IPR000488">
    <property type="entry name" value="Death_dom"/>
</dbReference>
<dbReference type="SMART" id="SM00005">
    <property type="entry name" value="DEATH"/>
    <property type="match status" value="1"/>
</dbReference>
<dbReference type="InterPro" id="IPR016729">
    <property type="entry name" value="FADD"/>
</dbReference>
<dbReference type="Gene3D" id="1.10.533.10">
    <property type="entry name" value="Death Domain, Fas"/>
    <property type="match status" value="1"/>
</dbReference>
<dbReference type="SUPFAM" id="SSF47986">
    <property type="entry name" value="DEATH domain"/>
    <property type="match status" value="1"/>
</dbReference>
<dbReference type="PROSITE" id="PS50017">
    <property type="entry name" value="DEATH_DOMAIN"/>
    <property type="match status" value="1"/>
</dbReference>
<name>A0A2P4SST4_BAMTH</name>
<dbReference type="PANTHER" id="PTHR15077">
    <property type="entry name" value="FAS-ASSOCIATING DEATH DOMAIN-CONTAINING PROTEIN FADD"/>
    <property type="match status" value="1"/>
</dbReference>
<accession>A0A2P4SST4</accession>
<dbReference type="PANTHER" id="PTHR15077:SF12">
    <property type="entry name" value="DEATH DOMAIN-CONTAINING PROTEIN"/>
    <property type="match status" value="1"/>
</dbReference>
<keyword evidence="4" id="KW-1185">Reference proteome</keyword>
<evidence type="ECO:0000259" key="2">
    <source>
        <dbReference type="PROSITE" id="PS50017"/>
    </source>
</evidence>
<sequence length="358" mass="40459">DMWPESEELLQRMKSLQIDAVVVDTSNGQIDQPNSLHSSQGQINEALFAACPENQPVESCETSFTSSDNLERKLEREYDYHAFGSRMDKSVVPPYTPEMRERERRQKVSHDPFAKLPSVPHWSELYPKAENIGSNTNPWFWPKQAAIPTQGNLDNFYGPNVSGLLTGNTEDLYDPRSTSAISLSKTPVPESHPNLAAQSSVNQQQKNADTDTEDSIMYNITNSSGIQIGSHNHMKIEEQNQHFSTSSVAKETSYSYYESTGIFDNNTVLTKKQLNLVRENLGKQWKHCARELGFSNSVIDEIDHDYERDGLKEKVYQMLHKWEMGQGSKGATVGKIAKALFGCRKLDLLNSLMQMSEE</sequence>
<dbReference type="GO" id="GO:0007165">
    <property type="term" value="P:signal transduction"/>
    <property type="evidence" value="ECO:0007669"/>
    <property type="project" value="InterPro"/>
</dbReference>
<feature type="compositionally biased region" description="Polar residues" evidence="1">
    <location>
        <begin position="196"/>
        <end position="207"/>
    </location>
</feature>
<dbReference type="AlphaFoldDB" id="A0A2P4SST4"/>
<comment type="caution">
    <text evidence="3">The sequence shown here is derived from an EMBL/GenBank/DDBJ whole genome shotgun (WGS) entry which is preliminary data.</text>
</comment>
<feature type="non-terminal residue" evidence="3">
    <location>
        <position position="1"/>
    </location>
</feature>
<dbReference type="InterPro" id="IPR037934">
    <property type="entry name" value="RIP1_Death"/>
</dbReference>